<reference evidence="2" key="1">
    <citation type="submission" date="2020-09" db="EMBL/GenBank/DDBJ databases">
        <authorList>
            <person name="Kikuchi T."/>
        </authorList>
    </citation>
    <scope>NUCLEOTIDE SEQUENCE</scope>
    <source>
        <strain evidence="2">SH1</strain>
    </source>
</reference>
<proteinExistence type="predicted"/>
<feature type="signal peptide" evidence="1">
    <location>
        <begin position="1"/>
        <end position="23"/>
    </location>
</feature>
<sequence length="120" mass="13391">MSSIMHGLPVCLLLLSTVVVGSAFALPRHRNLLLSPFKEQYFSTVGEPVIQPVIESAENEKEPIVSKFIYQQVMAAVRDAIKDKDQQGINAHTFPLYPKPSKRQRYQQHFDVLAGGGLGR</sequence>
<feature type="chain" id="PRO_5036408308" evidence="1">
    <location>
        <begin position="24"/>
        <end position="120"/>
    </location>
</feature>
<accession>A0A811KCI3</accession>
<organism evidence="2 3">
    <name type="scientific">Bursaphelenchus okinawaensis</name>
    <dbReference type="NCBI Taxonomy" id="465554"/>
    <lineage>
        <taxon>Eukaryota</taxon>
        <taxon>Metazoa</taxon>
        <taxon>Ecdysozoa</taxon>
        <taxon>Nematoda</taxon>
        <taxon>Chromadorea</taxon>
        <taxon>Rhabditida</taxon>
        <taxon>Tylenchina</taxon>
        <taxon>Tylenchomorpha</taxon>
        <taxon>Aphelenchoidea</taxon>
        <taxon>Aphelenchoididae</taxon>
        <taxon>Bursaphelenchus</taxon>
    </lineage>
</organism>
<name>A0A811KCI3_9BILA</name>
<comment type="caution">
    <text evidence="2">The sequence shown here is derived from an EMBL/GenBank/DDBJ whole genome shotgun (WGS) entry which is preliminary data.</text>
</comment>
<dbReference type="EMBL" id="CAJFCW020000003">
    <property type="protein sequence ID" value="CAG9100938.1"/>
    <property type="molecule type" value="Genomic_DNA"/>
</dbReference>
<dbReference type="AlphaFoldDB" id="A0A811KCI3"/>
<dbReference type="OrthoDB" id="10403915at2759"/>
<evidence type="ECO:0000313" key="3">
    <source>
        <dbReference type="Proteomes" id="UP000614601"/>
    </source>
</evidence>
<evidence type="ECO:0000256" key="1">
    <source>
        <dbReference type="SAM" id="SignalP"/>
    </source>
</evidence>
<keyword evidence="3" id="KW-1185">Reference proteome</keyword>
<protein>
    <submittedName>
        <fullName evidence="2">Uncharacterized protein</fullName>
    </submittedName>
</protein>
<keyword evidence="1" id="KW-0732">Signal</keyword>
<gene>
    <name evidence="2" type="ORF">BOKJ2_LOCUS5110</name>
</gene>
<dbReference type="EMBL" id="CAJFDH010000003">
    <property type="protein sequence ID" value="CAD5213473.1"/>
    <property type="molecule type" value="Genomic_DNA"/>
</dbReference>
<dbReference type="Proteomes" id="UP000614601">
    <property type="component" value="Unassembled WGS sequence"/>
</dbReference>
<evidence type="ECO:0000313" key="2">
    <source>
        <dbReference type="EMBL" id="CAD5213473.1"/>
    </source>
</evidence>
<dbReference type="Proteomes" id="UP000783686">
    <property type="component" value="Unassembled WGS sequence"/>
</dbReference>